<organism evidence="2 3">
    <name type="scientific">Palleronia aestuarii</name>
    <dbReference type="NCBI Taxonomy" id="568105"/>
    <lineage>
        <taxon>Bacteria</taxon>
        <taxon>Pseudomonadati</taxon>
        <taxon>Pseudomonadota</taxon>
        <taxon>Alphaproteobacteria</taxon>
        <taxon>Rhodobacterales</taxon>
        <taxon>Roseobacteraceae</taxon>
        <taxon>Palleronia</taxon>
    </lineage>
</organism>
<name>A0A2W7N0S0_9RHOB</name>
<dbReference type="EMBL" id="QKZL01000016">
    <property type="protein sequence ID" value="PZX13728.1"/>
    <property type="molecule type" value="Genomic_DNA"/>
</dbReference>
<feature type="transmembrane region" description="Helical" evidence="1">
    <location>
        <begin position="25"/>
        <end position="43"/>
    </location>
</feature>
<reference evidence="2 3" key="1">
    <citation type="submission" date="2018-06" db="EMBL/GenBank/DDBJ databases">
        <title>Genomic Encyclopedia of Archaeal and Bacterial Type Strains, Phase II (KMG-II): from individual species to whole genera.</title>
        <authorList>
            <person name="Goeker M."/>
        </authorList>
    </citation>
    <scope>NUCLEOTIDE SEQUENCE [LARGE SCALE GENOMIC DNA]</scope>
    <source>
        <strain evidence="2 3">DSM 22009</strain>
    </source>
</reference>
<evidence type="ECO:0000313" key="3">
    <source>
        <dbReference type="Proteomes" id="UP000248916"/>
    </source>
</evidence>
<keyword evidence="1" id="KW-1133">Transmembrane helix</keyword>
<keyword evidence="1" id="KW-0812">Transmembrane</keyword>
<evidence type="ECO:0000313" key="2">
    <source>
        <dbReference type="EMBL" id="PZX13728.1"/>
    </source>
</evidence>
<dbReference type="Proteomes" id="UP000248916">
    <property type="component" value="Unassembled WGS sequence"/>
</dbReference>
<dbReference type="RefSeq" id="WP_111538151.1">
    <property type="nucleotide sequence ID" value="NZ_QKZL01000016.1"/>
</dbReference>
<keyword evidence="3" id="KW-1185">Reference proteome</keyword>
<dbReference type="AlphaFoldDB" id="A0A2W7N0S0"/>
<gene>
    <name evidence="2" type="ORF">LX81_03061</name>
</gene>
<dbReference type="OrthoDB" id="7862519at2"/>
<evidence type="ECO:0000256" key="1">
    <source>
        <dbReference type="SAM" id="Phobius"/>
    </source>
</evidence>
<feature type="transmembrane region" description="Helical" evidence="1">
    <location>
        <begin position="49"/>
        <end position="70"/>
    </location>
</feature>
<accession>A0A2W7N0S0</accession>
<keyword evidence="1" id="KW-0472">Membrane</keyword>
<protein>
    <submittedName>
        <fullName evidence="2">Uncharacterized protein</fullName>
    </submittedName>
</protein>
<sequence length="174" mass="18350">MAPTDPDLGIDAVPLTLRASPMRRAFAVGVLAALGVLLLSMGITEPIGAIWRVALVAGGGLACLCSVILWRSTGGVLVLSGDALRDGDGQVIASLAEMVRVDRGSFAFKPSNGFAVTLRRPAETRWVPGLWWRVGRRLGVGGVLPAAQARLMAERLMVLIEGGTNVMFQDTDGR</sequence>
<comment type="caution">
    <text evidence="2">The sequence shown here is derived from an EMBL/GenBank/DDBJ whole genome shotgun (WGS) entry which is preliminary data.</text>
</comment>
<proteinExistence type="predicted"/>